<evidence type="ECO:0000313" key="4">
    <source>
        <dbReference type="Proteomes" id="UP000799536"/>
    </source>
</evidence>
<sequence>MSFAGFFFVSWRIFQILTLIPIVGMLSWFVHEYTELNSLTPNSILVLFIVSVLALAWTVGTLFLYARARHSGKFVAFVDLLFLGALIAGVVELRSIAKADCSNFRENRFYFSLGSLAVQGTGYHLDVNRSCAMLKASWALAIIDILTFFVTFFLALMVHHHYKDRDHVVVKRETHVSRHGHRSSRSPRRSHHSSRRSYHV</sequence>
<dbReference type="OrthoDB" id="4918558at2759"/>
<keyword evidence="4" id="KW-1185">Reference proteome</keyword>
<reference evidence="3" key="1">
    <citation type="journal article" date="2020" name="Stud. Mycol.">
        <title>101 Dothideomycetes genomes: a test case for predicting lifestyles and emergence of pathogens.</title>
        <authorList>
            <person name="Haridas S."/>
            <person name="Albert R."/>
            <person name="Binder M."/>
            <person name="Bloem J."/>
            <person name="Labutti K."/>
            <person name="Salamov A."/>
            <person name="Andreopoulos B."/>
            <person name="Baker S."/>
            <person name="Barry K."/>
            <person name="Bills G."/>
            <person name="Bluhm B."/>
            <person name="Cannon C."/>
            <person name="Castanera R."/>
            <person name="Culley D."/>
            <person name="Daum C."/>
            <person name="Ezra D."/>
            <person name="Gonzalez J."/>
            <person name="Henrissat B."/>
            <person name="Kuo A."/>
            <person name="Liang C."/>
            <person name="Lipzen A."/>
            <person name="Lutzoni F."/>
            <person name="Magnuson J."/>
            <person name="Mondo S."/>
            <person name="Nolan M."/>
            <person name="Ohm R."/>
            <person name="Pangilinan J."/>
            <person name="Park H.-J."/>
            <person name="Ramirez L."/>
            <person name="Alfaro M."/>
            <person name="Sun H."/>
            <person name="Tritt A."/>
            <person name="Yoshinaga Y."/>
            <person name="Zwiers L.-H."/>
            <person name="Turgeon B."/>
            <person name="Goodwin S."/>
            <person name="Spatafora J."/>
            <person name="Crous P."/>
            <person name="Grigoriev I."/>
        </authorList>
    </citation>
    <scope>NUCLEOTIDE SEQUENCE</scope>
    <source>
        <strain evidence="3">ATCC 74209</strain>
    </source>
</reference>
<organism evidence="3 4">
    <name type="scientific">Delitschia confertaspora ATCC 74209</name>
    <dbReference type="NCBI Taxonomy" id="1513339"/>
    <lineage>
        <taxon>Eukaryota</taxon>
        <taxon>Fungi</taxon>
        <taxon>Dikarya</taxon>
        <taxon>Ascomycota</taxon>
        <taxon>Pezizomycotina</taxon>
        <taxon>Dothideomycetes</taxon>
        <taxon>Pleosporomycetidae</taxon>
        <taxon>Pleosporales</taxon>
        <taxon>Delitschiaceae</taxon>
        <taxon>Delitschia</taxon>
    </lineage>
</organism>
<dbReference type="AlphaFoldDB" id="A0A9P4JPG1"/>
<gene>
    <name evidence="3" type="ORF">GQ43DRAFT_430150</name>
</gene>
<feature type="transmembrane region" description="Helical" evidence="2">
    <location>
        <begin position="137"/>
        <end position="158"/>
    </location>
</feature>
<name>A0A9P4JPG1_9PLEO</name>
<feature type="transmembrane region" description="Helical" evidence="2">
    <location>
        <begin position="12"/>
        <end position="31"/>
    </location>
</feature>
<feature type="compositionally biased region" description="Basic residues" evidence="1">
    <location>
        <begin position="177"/>
        <end position="200"/>
    </location>
</feature>
<protein>
    <recommendedName>
        <fullName evidence="5">MARVEL domain-containing protein</fullName>
    </recommendedName>
</protein>
<evidence type="ECO:0000256" key="1">
    <source>
        <dbReference type="SAM" id="MobiDB-lite"/>
    </source>
</evidence>
<feature type="region of interest" description="Disordered" evidence="1">
    <location>
        <begin position="173"/>
        <end position="200"/>
    </location>
</feature>
<dbReference type="Proteomes" id="UP000799536">
    <property type="component" value="Unassembled WGS sequence"/>
</dbReference>
<accession>A0A9P4JPG1</accession>
<keyword evidence="2" id="KW-1133">Transmembrane helix</keyword>
<keyword evidence="2" id="KW-0472">Membrane</keyword>
<keyword evidence="2" id="KW-0812">Transmembrane</keyword>
<evidence type="ECO:0000256" key="2">
    <source>
        <dbReference type="SAM" id="Phobius"/>
    </source>
</evidence>
<feature type="transmembrane region" description="Helical" evidence="2">
    <location>
        <begin position="74"/>
        <end position="97"/>
    </location>
</feature>
<evidence type="ECO:0000313" key="3">
    <source>
        <dbReference type="EMBL" id="KAF2203146.1"/>
    </source>
</evidence>
<dbReference type="EMBL" id="ML993912">
    <property type="protein sequence ID" value="KAF2203146.1"/>
    <property type="molecule type" value="Genomic_DNA"/>
</dbReference>
<feature type="transmembrane region" description="Helical" evidence="2">
    <location>
        <begin position="43"/>
        <end position="68"/>
    </location>
</feature>
<evidence type="ECO:0008006" key="5">
    <source>
        <dbReference type="Google" id="ProtNLM"/>
    </source>
</evidence>
<proteinExistence type="predicted"/>
<comment type="caution">
    <text evidence="3">The sequence shown here is derived from an EMBL/GenBank/DDBJ whole genome shotgun (WGS) entry which is preliminary data.</text>
</comment>